<name>A0A0E9NEG1_SAICN</name>
<evidence type="ECO:0000313" key="3">
    <source>
        <dbReference type="Proteomes" id="UP000033140"/>
    </source>
</evidence>
<dbReference type="EMBL" id="BACD03000013">
    <property type="protein sequence ID" value="GAO48242.1"/>
    <property type="molecule type" value="Genomic_DNA"/>
</dbReference>
<feature type="compositionally biased region" description="Basic residues" evidence="1">
    <location>
        <begin position="23"/>
        <end position="42"/>
    </location>
</feature>
<sequence length="70" mass="8334">MTQVKPNCETDEGDVDNTNSIALKKHKDAARRNRRKLKHRKKNPEAMNPFRSLAKYPRRYHPPIFNPIRH</sequence>
<keyword evidence="3" id="KW-1185">Reference proteome</keyword>
<comment type="caution">
    <text evidence="2">The sequence shown here is derived from an EMBL/GenBank/DDBJ whole genome shotgun (WGS) entry which is preliminary data.</text>
</comment>
<accession>A0A0E9NEG1</accession>
<proteinExistence type="predicted"/>
<gene>
    <name evidence="2" type="ORF">G7K_2422-t1</name>
</gene>
<reference evidence="2 3" key="2">
    <citation type="journal article" date="2014" name="J. Gen. Appl. Microbiol.">
        <title>The early diverging ascomycetous budding yeast Saitoella complicata has three histone deacetylases belonging to the Clr6, Hos2, and Rpd3 lineages.</title>
        <authorList>
            <person name="Nishida H."/>
            <person name="Matsumoto T."/>
            <person name="Kondo S."/>
            <person name="Hamamoto M."/>
            <person name="Yoshikawa H."/>
        </authorList>
    </citation>
    <scope>NUCLEOTIDE SEQUENCE [LARGE SCALE GENOMIC DNA]</scope>
    <source>
        <strain evidence="2 3">NRRL Y-17804</strain>
    </source>
</reference>
<reference evidence="2 3" key="3">
    <citation type="journal article" date="2015" name="Genome Announc.">
        <title>Draft Genome Sequence of the Archiascomycetous Yeast Saitoella complicata.</title>
        <authorList>
            <person name="Yamauchi K."/>
            <person name="Kondo S."/>
            <person name="Hamamoto M."/>
            <person name="Takahashi Y."/>
            <person name="Ogura Y."/>
            <person name="Hayashi T."/>
            <person name="Nishida H."/>
        </authorList>
    </citation>
    <scope>NUCLEOTIDE SEQUENCE [LARGE SCALE GENOMIC DNA]</scope>
    <source>
        <strain evidence="2 3">NRRL Y-17804</strain>
    </source>
</reference>
<dbReference type="Proteomes" id="UP000033140">
    <property type="component" value="Unassembled WGS sequence"/>
</dbReference>
<dbReference type="AlphaFoldDB" id="A0A0E9NEG1"/>
<evidence type="ECO:0000313" key="2">
    <source>
        <dbReference type="EMBL" id="GAO48242.1"/>
    </source>
</evidence>
<organism evidence="2 3">
    <name type="scientific">Saitoella complicata (strain BCRC 22490 / CBS 7301 / JCM 7358 / NBRC 10748 / NRRL Y-17804)</name>
    <dbReference type="NCBI Taxonomy" id="698492"/>
    <lineage>
        <taxon>Eukaryota</taxon>
        <taxon>Fungi</taxon>
        <taxon>Dikarya</taxon>
        <taxon>Ascomycota</taxon>
        <taxon>Taphrinomycotina</taxon>
        <taxon>Taphrinomycotina incertae sedis</taxon>
        <taxon>Saitoella</taxon>
    </lineage>
</organism>
<reference evidence="2 3" key="1">
    <citation type="journal article" date="2011" name="J. Gen. Appl. Microbiol.">
        <title>Draft genome sequencing of the enigmatic yeast Saitoella complicata.</title>
        <authorList>
            <person name="Nishida H."/>
            <person name="Hamamoto M."/>
            <person name="Sugiyama J."/>
        </authorList>
    </citation>
    <scope>NUCLEOTIDE SEQUENCE [LARGE SCALE GENOMIC DNA]</scope>
    <source>
        <strain evidence="2 3">NRRL Y-17804</strain>
    </source>
</reference>
<protein>
    <submittedName>
        <fullName evidence="2">Uncharacterized protein</fullName>
    </submittedName>
</protein>
<feature type="region of interest" description="Disordered" evidence="1">
    <location>
        <begin position="1"/>
        <end position="70"/>
    </location>
</feature>
<evidence type="ECO:0000256" key="1">
    <source>
        <dbReference type="SAM" id="MobiDB-lite"/>
    </source>
</evidence>